<evidence type="ECO:0000313" key="3">
    <source>
        <dbReference type="EMBL" id="KAK5968996.1"/>
    </source>
</evidence>
<evidence type="ECO:0008006" key="6">
    <source>
        <dbReference type="Google" id="ProtNLM"/>
    </source>
</evidence>
<reference evidence="4 5" key="1">
    <citation type="submission" date="2019-10" db="EMBL/GenBank/DDBJ databases">
        <title>Assembly and Annotation for the nematode Trichostrongylus colubriformis.</title>
        <authorList>
            <person name="Martin J."/>
        </authorList>
    </citation>
    <scope>NUCLEOTIDE SEQUENCE [LARGE SCALE GENOMIC DNA]</scope>
    <source>
        <strain evidence="4">G859</strain>
        <tissue evidence="4">Whole worm</tissue>
    </source>
</reference>
<evidence type="ECO:0000313" key="4">
    <source>
        <dbReference type="EMBL" id="KAK5972636.1"/>
    </source>
</evidence>
<evidence type="ECO:0000313" key="5">
    <source>
        <dbReference type="Proteomes" id="UP001331761"/>
    </source>
</evidence>
<proteinExistence type="predicted"/>
<name>A0AAN8F3D4_TRICO</name>
<dbReference type="EMBL" id="WIXE01020734">
    <property type="protein sequence ID" value="KAK5968996.1"/>
    <property type="molecule type" value="Genomic_DNA"/>
</dbReference>
<feature type="signal peptide" evidence="2">
    <location>
        <begin position="1"/>
        <end position="18"/>
    </location>
</feature>
<dbReference type="AlphaFoldDB" id="A0AAN8F3D4"/>
<comment type="caution">
    <text evidence="4">The sequence shown here is derived from an EMBL/GenBank/DDBJ whole genome shotgun (WGS) entry which is preliminary data.</text>
</comment>
<evidence type="ECO:0000256" key="2">
    <source>
        <dbReference type="SAM" id="SignalP"/>
    </source>
</evidence>
<sequence>MLLTSLLTLLLVSTQCVSDIQNSTFVLNREDRTSQASVPDRCFPLEVLIRVPNNGTSQPDRPVKASADAPAKNKSQCVEESPLNATKARAGRSVNGHLIY</sequence>
<protein>
    <recommendedName>
        <fullName evidence="6">Secreted protein</fullName>
    </recommendedName>
</protein>
<dbReference type="Proteomes" id="UP001331761">
    <property type="component" value="Unassembled WGS sequence"/>
</dbReference>
<dbReference type="EMBL" id="WIXE01016475">
    <property type="protein sequence ID" value="KAK5972636.1"/>
    <property type="molecule type" value="Genomic_DNA"/>
</dbReference>
<feature type="chain" id="PRO_5044710835" description="Secreted protein" evidence="2">
    <location>
        <begin position="19"/>
        <end position="100"/>
    </location>
</feature>
<keyword evidence="2" id="KW-0732">Signal</keyword>
<gene>
    <name evidence="3" type="ORF">GCK32_007880</name>
    <name evidence="4" type="ORF">GCK32_019094</name>
</gene>
<feature type="region of interest" description="Disordered" evidence="1">
    <location>
        <begin position="53"/>
        <end position="100"/>
    </location>
</feature>
<keyword evidence="5" id="KW-1185">Reference proteome</keyword>
<organism evidence="4 5">
    <name type="scientific">Trichostrongylus colubriformis</name>
    <name type="common">Black scour worm</name>
    <dbReference type="NCBI Taxonomy" id="6319"/>
    <lineage>
        <taxon>Eukaryota</taxon>
        <taxon>Metazoa</taxon>
        <taxon>Ecdysozoa</taxon>
        <taxon>Nematoda</taxon>
        <taxon>Chromadorea</taxon>
        <taxon>Rhabditida</taxon>
        <taxon>Rhabditina</taxon>
        <taxon>Rhabditomorpha</taxon>
        <taxon>Strongyloidea</taxon>
        <taxon>Trichostrongylidae</taxon>
        <taxon>Trichostrongylus</taxon>
    </lineage>
</organism>
<evidence type="ECO:0000256" key="1">
    <source>
        <dbReference type="SAM" id="MobiDB-lite"/>
    </source>
</evidence>
<accession>A0AAN8F3D4</accession>